<sequence>MSQVQEAGEDGEDQWDIGEYGKISAQSWVEQCNDVSTISDSEVSMEHGDQSHQANVKF</sequence>
<keyword evidence="3" id="KW-1185">Reference proteome</keyword>
<name>A0A1Z5SBR5_SORBI</name>
<proteinExistence type="predicted"/>
<evidence type="ECO:0000256" key="1">
    <source>
        <dbReference type="SAM" id="MobiDB-lite"/>
    </source>
</evidence>
<reference evidence="2 3" key="1">
    <citation type="journal article" date="2009" name="Nature">
        <title>The Sorghum bicolor genome and the diversification of grasses.</title>
        <authorList>
            <person name="Paterson A.H."/>
            <person name="Bowers J.E."/>
            <person name="Bruggmann R."/>
            <person name="Dubchak I."/>
            <person name="Grimwood J."/>
            <person name="Gundlach H."/>
            <person name="Haberer G."/>
            <person name="Hellsten U."/>
            <person name="Mitros T."/>
            <person name="Poliakov A."/>
            <person name="Schmutz J."/>
            <person name="Spannagl M."/>
            <person name="Tang H."/>
            <person name="Wang X."/>
            <person name="Wicker T."/>
            <person name="Bharti A.K."/>
            <person name="Chapman J."/>
            <person name="Feltus F.A."/>
            <person name="Gowik U."/>
            <person name="Grigoriev I.V."/>
            <person name="Lyons E."/>
            <person name="Maher C.A."/>
            <person name="Martis M."/>
            <person name="Narechania A."/>
            <person name="Otillar R.P."/>
            <person name="Penning B.W."/>
            <person name="Salamov A.A."/>
            <person name="Wang Y."/>
            <person name="Zhang L."/>
            <person name="Carpita N.C."/>
            <person name="Freeling M."/>
            <person name="Gingle A.R."/>
            <person name="Hash C.T."/>
            <person name="Keller B."/>
            <person name="Klein P."/>
            <person name="Kresovich S."/>
            <person name="McCann M.C."/>
            <person name="Ming R."/>
            <person name="Peterson D.G."/>
            <person name="Mehboob-ur-Rahman"/>
            <person name="Ware D."/>
            <person name="Westhoff P."/>
            <person name="Mayer K.F."/>
            <person name="Messing J."/>
            <person name="Rokhsar D.S."/>
        </authorList>
    </citation>
    <scope>NUCLEOTIDE SEQUENCE [LARGE SCALE GENOMIC DNA]</scope>
    <source>
        <strain evidence="3">cv. BTx623</strain>
    </source>
</reference>
<accession>A0A1Z5SBR5</accession>
<protein>
    <submittedName>
        <fullName evidence="2">Uncharacterized protein</fullName>
    </submittedName>
</protein>
<organism evidence="2 3">
    <name type="scientific">Sorghum bicolor</name>
    <name type="common">Sorghum</name>
    <name type="synonym">Sorghum vulgare</name>
    <dbReference type="NCBI Taxonomy" id="4558"/>
    <lineage>
        <taxon>Eukaryota</taxon>
        <taxon>Viridiplantae</taxon>
        <taxon>Streptophyta</taxon>
        <taxon>Embryophyta</taxon>
        <taxon>Tracheophyta</taxon>
        <taxon>Spermatophyta</taxon>
        <taxon>Magnoliopsida</taxon>
        <taxon>Liliopsida</taxon>
        <taxon>Poales</taxon>
        <taxon>Poaceae</taxon>
        <taxon>PACMAD clade</taxon>
        <taxon>Panicoideae</taxon>
        <taxon>Andropogonodae</taxon>
        <taxon>Andropogoneae</taxon>
        <taxon>Sorghinae</taxon>
        <taxon>Sorghum</taxon>
    </lineage>
</organism>
<feature type="region of interest" description="Disordered" evidence="1">
    <location>
        <begin position="39"/>
        <end position="58"/>
    </location>
</feature>
<dbReference type="EMBL" id="CM000760">
    <property type="protein sequence ID" value="OQU93360.1"/>
    <property type="molecule type" value="Genomic_DNA"/>
</dbReference>
<dbReference type="Proteomes" id="UP000000768">
    <property type="component" value="Chromosome 1"/>
</dbReference>
<evidence type="ECO:0000313" key="2">
    <source>
        <dbReference type="EMBL" id="OQU93360.1"/>
    </source>
</evidence>
<dbReference type="AlphaFoldDB" id="A0A1Z5SBR5"/>
<dbReference type="InParanoid" id="A0A1Z5SBR5"/>
<evidence type="ECO:0000313" key="3">
    <source>
        <dbReference type="Proteomes" id="UP000000768"/>
    </source>
</evidence>
<gene>
    <name evidence="2" type="ORF">SORBI_3001G527550</name>
</gene>
<reference evidence="3" key="2">
    <citation type="journal article" date="2018" name="Plant J.">
        <title>The Sorghum bicolor reference genome: improved assembly, gene annotations, a transcriptome atlas, and signatures of genome organization.</title>
        <authorList>
            <person name="McCormick R.F."/>
            <person name="Truong S.K."/>
            <person name="Sreedasyam A."/>
            <person name="Jenkins J."/>
            <person name="Shu S."/>
            <person name="Sims D."/>
            <person name="Kennedy M."/>
            <person name="Amirebrahimi M."/>
            <person name="Weers B.D."/>
            <person name="McKinley B."/>
            <person name="Mattison A."/>
            <person name="Morishige D.T."/>
            <person name="Grimwood J."/>
            <person name="Schmutz J."/>
            <person name="Mullet J.E."/>
        </authorList>
    </citation>
    <scope>NUCLEOTIDE SEQUENCE [LARGE SCALE GENOMIC DNA]</scope>
    <source>
        <strain evidence="3">cv. BTx623</strain>
    </source>
</reference>
<dbReference type="Gramene" id="OQU93360">
    <property type="protein sequence ID" value="OQU93360"/>
    <property type="gene ID" value="SORBI_3001G527550"/>
</dbReference>